<organism evidence="12 13">
    <name type="scientific">Microbacterium album</name>
    <dbReference type="NCBI Taxonomy" id="2053191"/>
    <lineage>
        <taxon>Bacteria</taxon>
        <taxon>Bacillati</taxon>
        <taxon>Actinomycetota</taxon>
        <taxon>Actinomycetes</taxon>
        <taxon>Micrococcales</taxon>
        <taxon>Microbacteriaceae</taxon>
        <taxon>Microbacterium</taxon>
    </lineage>
</organism>
<dbReference type="InterPro" id="IPR004399">
    <property type="entry name" value="HMP/HMP-P_kinase_dom"/>
</dbReference>
<keyword evidence="5" id="KW-0808">Transferase</keyword>
<dbReference type="AlphaFoldDB" id="A0A917IHY4"/>
<reference evidence="12" key="1">
    <citation type="journal article" date="2014" name="Int. J. Syst. Evol. Microbiol.">
        <title>Complete genome sequence of Corynebacterium casei LMG S-19264T (=DSM 44701T), isolated from a smear-ripened cheese.</title>
        <authorList>
            <consortium name="US DOE Joint Genome Institute (JGI-PGF)"/>
            <person name="Walter F."/>
            <person name="Albersmeier A."/>
            <person name="Kalinowski J."/>
            <person name="Ruckert C."/>
        </authorList>
    </citation>
    <scope>NUCLEOTIDE SEQUENCE</scope>
    <source>
        <strain evidence="12">CGMCC 1.15794</strain>
    </source>
</reference>
<evidence type="ECO:0000259" key="11">
    <source>
        <dbReference type="Pfam" id="PF08543"/>
    </source>
</evidence>
<dbReference type="Proteomes" id="UP000657592">
    <property type="component" value="Unassembled WGS sequence"/>
</dbReference>
<comment type="catalytic activity">
    <reaction evidence="1">
        <text>4-amino-5-hydroxymethyl-2-methylpyrimidine + ATP = 4-amino-2-methyl-5-(phosphooxymethyl)pyrimidine + ADP + H(+)</text>
        <dbReference type="Rhea" id="RHEA:23096"/>
        <dbReference type="ChEBI" id="CHEBI:15378"/>
        <dbReference type="ChEBI" id="CHEBI:16892"/>
        <dbReference type="ChEBI" id="CHEBI:30616"/>
        <dbReference type="ChEBI" id="CHEBI:58354"/>
        <dbReference type="ChEBI" id="CHEBI:456216"/>
        <dbReference type="EC" id="2.7.1.49"/>
    </reaction>
</comment>
<keyword evidence="13" id="KW-1185">Reference proteome</keyword>
<evidence type="ECO:0000313" key="12">
    <source>
        <dbReference type="EMBL" id="GGH49755.1"/>
    </source>
</evidence>
<sequence>MSGIPHVLAVAGSDPSGGAGVQADIKSIMACGGYGMAALTALTAQSTQGVSAVHAPPTGFLRQQLDTLASDVRIDAVKIGMLGTAAAIDTVSAWLDALPERPPVVLDPVMVATSGDRLLDPEAERALHGLIARADVVTPNLPELAALVDEPVARDWGVALRQVRGLAARHDVLVLAKGGHLDGPRCPDALVGPDGPIATFDDERIPTTSTHGTGCSLSSALATLYARERDWPWATRLARAWVRRAIEAADALDVGRPGGHGPLHHAHALWSGERPPRRSAEPDAWWEDIAALRRELDEVWFVRQLADGSLDPARFAAYLEQDALYLGAYARLLERASELAPDSAESAFWAEAARRCVTEELALHRSYLAPGGADDGSSPHAAAPSAETAAYLAHLERAAQAGDHAVLVAALLPCFWLYQDLGARLASVSREGHPYAEWLDAYGDPGFASATAEAIAWTRRAARAASDDRVARMRAAFETSCRHELAFFAQTGATTP</sequence>
<evidence type="ECO:0008006" key="14">
    <source>
        <dbReference type="Google" id="ProtNLM"/>
    </source>
</evidence>
<dbReference type="Gene3D" id="3.40.1190.20">
    <property type="match status" value="1"/>
</dbReference>
<dbReference type="CDD" id="cd01169">
    <property type="entry name" value="HMPP_kinase"/>
    <property type="match status" value="1"/>
</dbReference>
<protein>
    <recommendedName>
        <fullName evidence="14">Hydroxymethylpyrimidine kinase</fullName>
    </recommendedName>
</protein>
<dbReference type="NCBIfam" id="TIGR00097">
    <property type="entry name" value="HMP-P_kinase"/>
    <property type="match status" value="1"/>
</dbReference>
<evidence type="ECO:0000259" key="10">
    <source>
        <dbReference type="Pfam" id="PF03070"/>
    </source>
</evidence>
<dbReference type="Pfam" id="PF03070">
    <property type="entry name" value="TENA_THI-4"/>
    <property type="match status" value="1"/>
</dbReference>
<dbReference type="CDD" id="cd19365">
    <property type="entry name" value="TenA_C-like"/>
    <property type="match status" value="1"/>
</dbReference>
<dbReference type="PANTHER" id="PTHR20858">
    <property type="entry name" value="PHOSPHOMETHYLPYRIMIDINE KINASE"/>
    <property type="match status" value="1"/>
</dbReference>
<keyword evidence="9" id="KW-0784">Thiamine biosynthesis</keyword>
<dbReference type="SUPFAM" id="SSF48613">
    <property type="entry name" value="Heme oxygenase-like"/>
    <property type="match status" value="1"/>
</dbReference>
<evidence type="ECO:0000256" key="3">
    <source>
        <dbReference type="ARBA" id="ARBA00003848"/>
    </source>
</evidence>
<evidence type="ECO:0000256" key="9">
    <source>
        <dbReference type="ARBA" id="ARBA00022977"/>
    </source>
</evidence>
<evidence type="ECO:0000256" key="7">
    <source>
        <dbReference type="ARBA" id="ARBA00022777"/>
    </source>
</evidence>
<evidence type="ECO:0000256" key="2">
    <source>
        <dbReference type="ARBA" id="ARBA00000565"/>
    </source>
</evidence>
<feature type="domain" description="Pyridoxamine kinase/Phosphomethylpyrimidine kinase" evidence="11">
    <location>
        <begin position="14"/>
        <end position="263"/>
    </location>
</feature>
<dbReference type="InterPro" id="IPR004305">
    <property type="entry name" value="Thiaminase-2/PQQC"/>
</dbReference>
<name>A0A917IHY4_9MICO</name>
<comment type="catalytic activity">
    <reaction evidence="2">
        <text>4-amino-2-methyl-5-(phosphooxymethyl)pyrimidine + ATP = 4-amino-2-methyl-5-(diphosphooxymethyl)pyrimidine + ADP</text>
        <dbReference type="Rhea" id="RHEA:19893"/>
        <dbReference type="ChEBI" id="CHEBI:30616"/>
        <dbReference type="ChEBI" id="CHEBI:57841"/>
        <dbReference type="ChEBI" id="CHEBI:58354"/>
        <dbReference type="ChEBI" id="CHEBI:456216"/>
        <dbReference type="EC" id="2.7.4.7"/>
    </reaction>
</comment>
<dbReference type="InterPro" id="IPR013749">
    <property type="entry name" value="PM/HMP-P_kinase-1"/>
</dbReference>
<evidence type="ECO:0000313" key="13">
    <source>
        <dbReference type="Proteomes" id="UP000657592"/>
    </source>
</evidence>
<keyword evidence="6" id="KW-0547">Nucleotide-binding</keyword>
<comment type="pathway">
    <text evidence="4">Cofactor biosynthesis; thiamine diphosphate biosynthesis; 4-amino-2-methyl-5-diphosphomethylpyrimidine from 5-amino-1-(5-phospho-D-ribosyl)imidazole: step 3/3.</text>
</comment>
<evidence type="ECO:0000256" key="5">
    <source>
        <dbReference type="ARBA" id="ARBA00022679"/>
    </source>
</evidence>
<comment type="caution">
    <text evidence="12">The sequence shown here is derived from an EMBL/GenBank/DDBJ whole genome shotgun (WGS) entry which is preliminary data.</text>
</comment>
<dbReference type="GO" id="GO:0008902">
    <property type="term" value="F:hydroxymethylpyrimidine kinase activity"/>
    <property type="evidence" value="ECO:0007669"/>
    <property type="project" value="UniProtKB-EC"/>
</dbReference>
<dbReference type="GO" id="GO:0008972">
    <property type="term" value="F:phosphomethylpyrimidine kinase activity"/>
    <property type="evidence" value="ECO:0007669"/>
    <property type="project" value="UniProtKB-EC"/>
</dbReference>
<comment type="function">
    <text evidence="3">Catalyzes the phosphorylation of hydroxymethylpyrimidine phosphate (HMP-P) to HMP-PP, and of HMP to HMP-P.</text>
</comment>
<evidence type="ECO:0000256" key="1">
    <source>
        <dbReference type="ARBA" id="ARBA00000151"/>
    </source>
</evidence>
<dbReference type="GO" id="GO:0009228">
    <property type="term" value="P:thiamine biosynthetic process"/>
    <property type="evidence" value="ECO:0007669"/>
    <property type="project" value="UniProtKB-KW"/>
</dbReference>
<dbReference type="NCBIfam" id="NF011301">
    <property type="entry name" value="PRK14713.1"/>
    <property type="match status" value="1"/>
</dbReference>
<dbReference type="GO" id="GO:0005829">
    <property type="term" value="C:cytosol"/>
    <property type="evidence" value="ECO:0007669"/>
    <property type="project" value="TreeGrafter"/>
</dbReference>
<evidence type="ECO:0000256" key="6">
    <source>
        <dbReference type="ARBA" id="ARBA00022741"/>
    </source>
</evidence>
<dbReference type="PANTHER" id="PTHR20858:SF17">
    <property type="entry name" value="HYDROXYMETHYLPYRIMIDINE_PHOSPHOMETHYLPYRIMIDINE KINASE THI20-RELATED"/>
    <property type="match status" value="1"/>
</dbReference>
<dbReference type="Pfam" id="PF08543">
    <property type="entry name" value="Phos_pyr_kin"/>
    <property type="match status" value="1"/>
</dbReference>
<dbReference type="InterPro" id="IPR029056">
    <property type="entry name" value="Ribokinase-like"/>
</dbReference>
<proteinExistence type="predicted"/>
<dbReference type="InterPro" id="IPR016084">
    <property type="entry name" value="Haem_Oase-like_multi-hlx"/>
</dbReference>
<feature type="domain" description="Thiaminase-2/PQQC" evidence="10">
    <location>
        <begin position="301"/>
        <end position="489"/>
    </location>
</feature>
<evidence type="ECO:0000256" key="4">
    <source>
        <dbReference type="ARBA" id="ARBA00004769"/>
    </source>
</evidence>
<reference evidence="12" key="2">
    <citation type="submission" date="2020-09" db="EMBL/GenBank/DDBJ databases">
        <authorList>
            <person name="Sun Q."/>
            <person name="Zhou Y."/>
        </authorList>
    </citation>
    <scope>NUCLEOTIDE SEQUENCE</scope>
    <source>
        <strain evidence="12">CGMCC 1.15794</strain>
    </source>
</reference>
<keyword evidence="8" id="KW-0067">ATP-binding</keyword>
<accession>A0A917IHY4</accession>
<dbReference type="EMBL" id="BMJY01000018">
    <property type="protein sequence ID" value="GGH49755.1"/>
    <property type="molecule type" value="Genomic_DNA"/>
</dbReference>
<gene>
    <name evidence="12" type="ORF">GCM10010921_28050</name>
</gene>
<dbReference type="FunFam" id="3.40.1190.20:FF:000003">
    <property type="entry name" value="Phosphomethylpyrimidine kinase ThiD"/>
    <property type="match status" value="1"/>
</dbReference>
<keyword evidence="7" id="KW-0418">Kinase</keyword>
<dbReference type="RefSeq" id="WP_229663290.1">
    <property type="nucleotide sequence ID" value="NZ_BMJY01000018.1"/>
</dbReference>
<evidence type="ECO:0000256" key="8">
    <source>
        <dbReference type="ARBA" id="ARBA00022840"/>
    </source>
</evidence>
<dbReference type="Gene3D" id="1.20.910.10">
    <property type="entry name" value="Heme oxygenase-like"/>
    <property type="match status" value="1"/>
</dbReference>
<dbReference type="GO" id="GO:0005524">
    <property type="term" value="F:ATP binding"/>
    <property type="evidence" value="ECO:0007669"/>
    <property type="project" value="UniProtKB-KW"/>
</dbReference>
<dbReference type="SUPFAM" id="SSF53613">
    <property type="entry name" value="Ribokinase-like"/>
    <property type="match status" value="1"/>
</dbReference>